<organism evidence="1 2">
    <name type="scientific">Schistosoma margrebowiei</name>
    <dbReference type="NCBI Taxonomy" id="48269"/>
    <lineage>
        <taxon>Eukaryota</taxon>
        <taxon>Metazoa</taxon>
        <taxon>Spiralia</taxon>
        <taxon>Lophotrochozoa</taxon>
        <taxon>Platyhelminthes</taxon>
        <taxon>Trematoda</taxon>
        <taxon>Digenea</taxon>
        <taxon>Strigeidida</taxon>
        <taxon>Schistosomatoidea</taxon>
        <taxon>Schistosomatidae</taxon>
        <taxon>Schistosoma</taxon>
    </lineage>
</organism>
<dbReference type="AlphaFoldDB" id="A0A183MX96"/>
<name>A0A183MX96_9TREM</name>
<sequence length="149" mass="16966">MVFPNDSLLSDEISCKSEENMLNEHNYDRKTDIILIGADFFNDPLLCNDILNKFVETIPEESKPDVMPNITCLHNAFISCGKLVHCEAQVLTDIDFGYNSDDFISTAVYPYHKITSNVYSNQCEKYILSETTSLINWEYKDSTLFRGGG</sequence>
<keyword evidence="2" id="KW-1185">Reference proteome</keyword>
<dbReference type="EMBL" id="UZAI01018405">
    <property type="protein sequence ID" value="VDP36706.1"/>
    <property type="molecule type" value="Genomic_DNA"/>
</dbReference>
<accession>A0A183MX96</accession>
<protein>
    <submittedName>
        <fullName evidence="1">Uncharacterized protein</fullName>
    </submittedName>
</protein>
<evidence type="ECO:0000313" key="1">
    <source>
        <dbReference type="EMBL" id="VDP36706.1"/>
    </source>
</evidence>
<dbReference type="Proteomes" id="UP000277204">
    <property type="component" value="Unassembled WGS sequence"/>
</dbReference>
<proteinExistence type="predicted"/>
<evidence type="ECO:0000313" key="2">
    <source>
        <dbReference type="Proteomes" id="UP000277204"/>
    </source>
</evidence>
<reference evidence="1 2" key="1">
    <citation type="submission" date="2018-11" db="EMBL/GenBank/DDBJ databases">
        <authorList>
            <consortium name="Pathogen Informatics"/>
        </authorList>
    </citation>
    <scope>NUCLEOTIDE SEQUENCE [LARGE SCALE GENOMIC DNA]</scope>
    <source>
        <strain evidence="1 2">Zambia</strain>
    </source>
</reference>
<gene>
    <name evidence="1" type="ORF">SMRZ_LOCUS20671</name>
</gene>